<dbReference type="Gene3D" id="1.10.510.10">
    <property type="entry name" value="Transferase(Phosphotransferase) domain 1"/>
    <property type="match status" value="1"/>
</dbReference>
<keyword evidence="4" id="KW-0472">Membrane</keyword>
<dbReference type="InterPro" id="IPR011009">
    <property type="entry name" value="Kinase-like_dom_sf"/>
</dbReference>
<evidence type="ECO:0000313" key="8">
    <source>
        <dbReference type="Proteomes" id="UP000032180"/>
    </source>
</evidence>
<dbReference type="CDD" id="cd14066">
    <property type="entry name" value="STKc_IRAK"/>
    <property type="match status" value="1"/>
</dbReference>
<dbReference type="GO" id="GO:0005524">
    <property type="term" value="F:ATP binding"/>
    <property type="evidence" value="ECO:0007669"/>
    <property type="project" value="InterPro"/>
</dbReference>
<name>A0A0D9WZ16_9ORYZ</name>
<evidence type="ECO:0000256" key="3">
    <source>
        <dbReference type="ARBA" id="ARBA00022527"/>
    </source>
</evidence>
<feature type="region of interest" description="Disordered" evidence="5">
    <location>
        <begin position="11"/>
        <end position="39"/>
    </location>
</feature>
<reference evidence="7" key="3">
    <citation type="submission" date="2015-04" db="UniProtKB">
        <authorList>
            <consortium name="EnsemblPlants"/>
        </authorList>
    </citation>
    <scope>IDENTIFICATION</scope>
</reference>
<feature type="compositionally biased region" description="Pro residues" evidence="5">
    <location>
        <begin position="362"/>
        <end position="373"/>
    </location>
</feature>
<dbReference type="Gene3D" id="3.30.200.20">
    <property type="entry name" value="Phosphorylase Kinase, domain 1"/>
    <property type="match status" value="1"/>
</dbReference>
<dbReference type="PROSITE" id="PS50011">
    <property type="entry name" value="PROTEIN_KINASE_DOM"/>
    <property type="match status" value="1"/>
</dbReference>
<dbReference type="GO" id="GO:0004674">
    <property type="term" value="F:protein serine/threonine kinase activity"/>
    <property type="evidence" value="ECO:0007669"/>
    <property type="project" value="UniProtKB-KW"/>
</dbReference>
<dbReference type="eggNOG" id="KOG1187">
    <property type="taxonomic scope" value="Eukaryota"/>
</dbReference>
<organism evidence="7 8">
    <name type="scientific">Leersia perrieri</name>
    <dbReference type="NCBI Taxonomy" id="77586"/>
    <lineage>
        <taxon>Eukaryota</taxon>
        <taxon>Viridiplantae</taxon>
        <taxon>Streptophyta</taxon>
        <taxon>Embryophyta</taxon>
        <taxon>Tracheophyta</taxon>
        <taxon>Spermatophyta</taxon>
        <taxon>Magnoliopsida</taxon>
        <taxon>Liliopsida</taxon>
        <taxon>Poales</taxon>
        <taxon>Poaceae</taxon>
        <taxon>BOP clade</taxon>
        <taxon>Oryzoideae</taxon>
        <taxon>Oryzeae</taxon>
        <taxon>Oryzinae</taxon>
        <taxon>Leersia</taxon>
    </lineage>
</organism>
<feature type="compositionally biased region" description="Basic and acidic residues" evidence="5">
    <location>
        <begin position="26"/>
        <end position="35"/>
    </location>
</feature>
<evidence type="ECO:0000256" key="4">
    <source>
        <dbReference type="ARBA" id="ARBA00023136"/>
    </source>
</evidence>
<keyword evidence="2" id="KW-1003">Cell membrane</keyword>
<dbReference type="Gramene" id="LPERR07G12590.1">
    <property type="protein sequence ID" value="LPERR07G12590.1"/>
    <property type="gene ID" value="LPERR07G12590"/>
</dbReference>
<dbReference type="PANTHER" id="PTHR47985">
    <property type="entry name" value="OS07G0668900 PROTEIN"/>
    <property type="match status" value="1"/>
</dbReference>
<dbReference type="EnsemblPlants" id="LPERR07G12590.1">
    <property type="protein sequence ID" value="LPERR07G12590.1"/>
    <property type="gene ID" value="LPERR07G12590"/>
</dbReference>
<evidence type="ECO:0000256" key="1">
    <source>
        <dbReference type="ARBA" id="ARBA00004236"/>
    </source>
</evidence>
<keyword evidence="8" id="KW-1185">Reference proteome</keyword>
<dbReference type="InterPro" id="IPR000719">
    <property type="entry name" value="Prot_kinase_dom"/>
</dbReference>
<dbReference type="PANTHER" id="PTHR47985:SF44">
    <property type="entry name" value="SERINE_THREONINE-PROTEIN KINASE PBS1"/>
    <property type="match status" value="1"/>
</dbReference>
<dbReference type="PROSITE" id="PS00108">
    <property type="entry name" value="PROTEIN_KINASE_ST"/>
    <property type="match status" value="1"/>
</dbReference>
<proteinExistence type="predicted"/>
<accession>A0A0D9WZ16</accession>
<sequence length="414" mass="46206">MGCFFYLRERNKNKKQSRSSPTLTADRNDSRDEMSMKTNKSCSSVVAASPRSIMELYEERAHELHSFRFAELKSATSNFSRELKIGEGGHLGFKNDSGNVVVAIKKLNSNGMQGHKQWLAEVQFLAVVDHPNLVKLLGYCATDNGEQGPQRLLVYEFMPNKTLEDHLFNKAYPPLPWKTRLSIALGVANGLHYLHEGLEIQVIYRDFKSSNVLLDEEFRPKLLDFGLAREGPVDGQTHVSTAVMGTYGYAAPDYVETGRLTARSDVWSFGVVLLELLTGRRAFDRSFPRGDQRLVDWARRHPPGTRWFPRAVDPRLEGMYPYRAAEGVAALAARCLAERGADRPSMAEVARALEQAVEVMDGPPPPQLPPDEGSPPRDHCHAGAAAQSAAATRRRMAHLAKLAAARRRRGGLRR</sequence>
<dbReference type="InterPro" id="IPR008271">
    <property type="entry name" value="Ser/Thr_kinase_AS"/>
</dbReference>
<keyword evidence="3" id="KW-0418">Kinase</keyword>
<dbReference type="Pfam" id="PF00069">
    <property type="entry name" value="Pkinase"/>
    <property type="match status" value="1"/>
</dbReference>
<dbReference type="HOGENOM" id="CLU_000288_21_13_1"/>
<reference evidence="8" key="2">
    <citation type="submission" date="2013-12" db="EMBL/GenBank/DDBJ databases">
        <authorList>
            <person name="Yu Y."/>
            <person name="Lee S."/>
            <person name="de Baynast K."/>
            <person name="Wissotski M."/>
            <person name="Liu L."/>
            <person name="Talag J."/>
            <person name="Goicoechea J."/>
            <person name="Angelova A."/>
            <person name="Jetty R."/>
            <person name="Kudrna D."/>
            <person name="Golser W."/>
            <person name="Rivera L."/>
            <person name="Zhang J."/>
            <person name="Wing R."/>
        </authorList>
    </citation>
    <scope>NUCLEOTIDE SEQUENCE</scope>
</reference>
<keyword evidence="3" id="KW-0723">Serine/threonine-protein kinase</keyword>
<evidence type="ECO:0000256" key="5">
    <source>
        <dbReference type="SAM" id="MobiDB-lite"/>
    </source>
</evidence>
<comment type="subcellular location">
    <subcellularLocation>
        <location evidence="1">Cell membrane</location>
    </subcellularLocation>
</comment>
<evidence type="ECO:0000313" key="7">
    <source>
        <dbReference type="EnsemblPlants" id="LPERR07G12590.1"/>
    </source>
</evidence>
<keyword evidence="3" id="KW-0808">Transferase</keyword>
<evidence type="ECO:0000259" key="6">
    <source>
        <dbReference type="PROSITE" id="PS50011"/>
    </source>
</evidence>
<dbReference type="Proteomes" id="UP000032180">
    <property type="component" value="Chromosome 7"/>
</dbReference>
<protein>
    <recommendedName>
        <fullName evidence="6">Protein kinase domain-containing protein</fullName>
    </recommendedName>
</protein>
<dbReference type="SUPFAM" id="SSF56112">
    <property type="entry name" value="Protein kinase-like (PK-like)"/>
    <property type="match status" value="1"/>
</dbReference>
<dbReference type="AlphaFoldDB" id="A0A0D9WZ16"/>
<dbReference type="GO" id="GO:0005886">
    <property type="term" value="C:plasma membrane"/>
    <property type="evidence" value="ECO:0007669"/>
    <property type="project" value="UniProtKB-SubCell"/>
</dbReference>
<dbReference type="FunFam" id="1.10.510.10:FF:000095">
    <property type="entry name" value="protein STRUBBELIG-RECEPTOR FAMILY 8"/>
    <property type="match status" value="1"/>
</dbReference>
<dbReference type="STRING" id="77586.A0A0D9WZ16"/>
<feature type="region of interest" description="Disordered" evidence="5">
    <location>
        <begin position="359"/>
        <end position="394"/>
    </location>
</feature>
<feature type="compositionally biased region" description="Low complexity" evidence="5">
    <location>
        <begin position="382"/>
        <end position="391"/>
    </location>
</feature>
<feature type="domain" description="Protein kinase" evidence="6">
    <location>
        <begin position="79"/>
        <end position="357"/>
    </location>
</feature>
<evidence type="ECO:0000256" key="2">
    <source>
        <dbReference type="ARBA" id="ARBA00022475"/>
    </source>
</evidence>
<reference evidence="7 8" key="1">
    <citation type="submission" date="2012-08" db="EMBL/GenBank/DDBJ databases">
        <title>Oryza genome evolution.</title>
        <authorList>
            <person name="Wing R.A."/>
        </authorList>
    </citation>
    <scope>NUCLEOTIDE SEQUENCE</scope>
</reference>